<reference evidence="3" key="2">
    <citation type="submission" date="2010-01" db="EMBL/GenBank/DDBJ databases">
        <title>The complete genome of Geodermatophilus obscurus DSM 43160.</title>
        <authorList>
            <consortium name="US DOE Joint Genome Institute (JGI-PGF)"/>
            <person name="Lucas S."/>
            <person name="Copeland A."/>
            <person name="Lapidus A."/>
            <person name="Glavina del Rio T."/>
            <person name="Dalin E."/>
            <person name="Tice H."/>
            <person name="Bruce D."/>
            <person name="Goodwin L."/>
            <person name="Pitluck S."/>
            <person name="Kyrpides N."/>
            <person name="Mavromatis K."/>
            <person name="Ivanova N."/>
            <person name="Munk A.C."/>
            <person name="Brettin T."/>
            <person name="Detter J.C."/>
            <person name="Han C."/>
            <person name="Larimer F."/>
            <person name="Land M."/>
            <person name="Hauser L."/>
            <person name="Markowitz V."/>
            <person name="Cheng J.-F."/>
            <person name="Hugenholtz P."/>
            <person name="Woyke T."/>
            <person name="Wu D."/>
            <person name="Jando M."/>
            <person name="Schneider S."/>
            <person name="Klenk H.-P."/>
            <person name="Eisen J.A."/>
        </authorList>
    </citation>
    <scope>NUCLEOTIDE SEQUENCE [LARGE SCALE GENOMIC DNA]</scope>
    <source>
        <strain evidence="3">ATCC 25078 / DSM 43160 / JCM 3152 / KCC A-0152 / KCTC 9177 / NBRC 13315 / NRRL B-3577 / G-20</strain>
    </source>
</reference>
<dbReference type="AlphaFoldDB" id="D2S8T5"/>
<dbReference type="KEGG" id="gob:Gobs_3056"/>
<reference evidence="2 3" key="1">
    <citation type="journal article" date="2010" name="Stand. Genomic Sci.">
        <title>Complete genome sequence of Geodermatophilus obscurus type strain (G-20).</title>
        <authorList>
            <person name="Ivanova N."/>
            <person name="Sikorski J."/>
            <person name="Jando M."/>
            <person name="Munk C."/>
            <person name="Lapidus A."/>
            <person name="Glavina Del Rio T."/>
            <person name="Copeland A."/>
            <person name="Tice H."/>
            <person name="Cheng J.-F."/>
            <person name="Lucas S."/>
            <person name="Chen F."/>
            <person name="Nolan M."/>
            <person name="Bruce D."/>
            <person name="Goodwin L."/>
            <person name="Pitluck S."/>
            <person name="Mavromatis K."/>
            <person name="Mikhailova N."/>
            <person name="Pati A."/>
            <person name="Chen A."/>
            <person name="Palaniappan K."/>
            <person name="Land M."/>
            <person name="Hauser L."/>
            <person name="Chang Y.-J."/>
            <person name="Jeffries C.D."/>
            <person name="Meincke L."/>
            <person name="Brettin T."/>
            <person name="Detter J.C."/>
            <person name="Detter J.C."/>
            <person name="Rohde M."/>
            <person name="Goeker M."/>
            <person name="Bristow J."/>
            <person name="Eisen J.A."/>
            <person name="Markowitz V."/>
            <person name="Hugenholtz P."/>
            <person name="Kyrpides N.C."/>
            <person name="Klenk H.-P."/>
        </authorList>
    </citation>
    <scope>NUCLEOTIDE SEQUENCE [LARGE SCALE GENOMIC DNA]</scope>
    <source>
        <strain evidence="3">ATCC 25078 / DSM 43160 / JCM 3152 / KCC A-0152 / KCTC 9177 / NBRC 13315 / NRRL B-3577 / G-20</strain>
    </source>
</reference>
<evidence type="ECO:0000256" key="1">
    <source>
        <dbReference type="SAM" id="MobiDB-lite"/>
    </source>
</evidence>
<evidence type="ECO:0000313" key="2">
    <source>
        <dbReference type="EMBL" id="ADB75666.1"/>
    </source>
</evidence>
<name>D2S8T5_GEOOG</name>
<keyword evidence="3" id="KW-1185">Reference proteome</keyword>
<sequence length="153" mass="15628">MATASELSRCIHPVRVGLPQRQVRISRAVVQVGGQETGPPHRRAGAVGVDEQVGAVAAAVGEAGGDVTVGVHLVVRELLAEGQGLAEAVSKQPPYRDPANAGFAARLIGPGPLADPHTVAGHAIEATEERLSRRTRPGTVPAPGADPDVPTTP</sequence>
<protein>
    <submittedName>
        <fullName evidence="2">Uncharacterized protein</fullName>
    </submittedName>
</protein>
<dbReference type="Proteomes" id="UP000001382">
    <property type="component" value="Chromosome"/>
</dbReference>
<organism evidence="2 3">
    <name type="scientific">Geodermatophilus obscurus (strain ATCC 25078 / DSM 43160 / JCM 3152 / CCUG 61914 / KCC A-0152 / KCTC 9177 / NBRC 13315 / NRRL B-3577 / G-20)</name>
    <dbReference type="NCBI Taxonomy" id="526225"/>
    <lineage>
        <taxon>Bacteria</taxon>
        <taxon>Bacillati</taxon>
        <taxon>Actinomycetota</taxon>
        <taxon>Actinomycetes</taxon>
        <taxon>Geodermatophilales</taxon>
        <taxon>Geodermatophilaceae</taxon>
        <taxon>Geodermatophilus</taxon>
    </lineage>
</organism>
<dbReference type="STRING" id="526225.Gobs_3056"/>
<accession>D2S8T5</accession>
<dbReference type="RefSeq" id="WP_012949096.1">
    <property type="nucleotide sequence ID" value="NC_013757.1"/>
</dbReference>
<dbReference type="HOGENOM" id="CLU_1710661_0_0_11"/>
<feature type="region of interest" description="Disordered" evidence="1">
    <location>
        <begin position="125"/>
        <end position="153"/>
    </location>
</feature>
<proteinExistence type="predicted"/>
<dbReference type="EMBL" id="CP001867">
    <property type="protein sequence ID" value="ADB75666.1"/>
    <property type="molecule type" value="Genomic_DNA"/>
</dbReference>
<gene>
    <name evidence="2" type="ordered locus">Gobs_3056</name>
</gene>
<evidence type="ECO:0000313" key="3">
    <source>
        <dbReference type="Proteomes" id="UP000001382"/>
    </source>
</evidence>